<dbReference type="SMART" id="SM00490">
    <property type="entry name" value="HELICc"/>
    <property type="match status" value="1"/>
</dbReference>
<dbReference type="GO" id="GO:0003676">
    <property type="term" value="F:nucleic acid binding"/>
    <property type="evidence" value="ECO:0007669"/>
    <property type="project" value="InterPro"/>
</dbReference>
<dbReference type="PANTHER" id="PTHR47957">
    <property type="entry name" value="ATP-DEPENDENT HELICASE HRQ1"/>
    <property type="match status" value="1"/>
</dbReference>
<evidence type="ECO:0000313" key="7">
    <source>
        <dbReference type="Proteomes" id="UP000027446"/>
    </source>
</evidence>
<dbReference type="InterPro" id="IPR011545">
    <property type="entry name" value="DEAD/DEAH_box_helicase_dom"/>
</dbReference>
<dbReference type="Proteomes" id="UP000027446">
    <property type="component" value="Unassembled WGS sequence"/>
</dbReference>
<dbReference type="GO" id="GO:0005524">
    <property type="term" value="F:ATP binding"/>
    <property type="evidence" value="ECO:0007669"/>
    <property type="project" value="UniProtKB-KW"/>
</dbReference>
<evidence type="ECO:0000256" key="3">
    <source>
        <dbReference type="SAM" id="Coils"/>
    </source>
</evidence>
<comment type="caution">
    <text evidence="6">The sequence shown here is derived from an EMBL/GenBank/DDBJ whole genome shotgun (WGS) entry which is preliminary data.</text>
</comment>
<feature type="domain" description="Helicase ATP-binding" evidence="4">
    <location>
        <begin position="84"/>
        <end position="285"/>
    </location>
</feature>
<evidence type="ECO:0000259" key="4">
    <source>
        <dbReference type="PROSITE" id="PS51192"/>
    </source>
</evidence>
<sequence>MNPILLGKQVKDGLRDLVRSSFETTTAAFSGMIERFLGTDGNFLKGPWLSVDLPFRPADSEIELFPEVPLGFRPHKHQELAFNRLRAPNARSTLVATGTGSGKTECYLWPILDACRAQMAEPGIKAIIIYPMNALATDQARRIAKAIHRIPALKGVRCGIYADSEPTPASDAMSDADVITSREEMRRNPPDILLTNYKMLDYLLLRGRDKRLWAKNGPETLRYLVVDELHTFDGAQGADLALLIRRLKARLGTPQNHLACVGSSATLGSGEDAVDRLISYASDLFGEAFERDGVIQEDRLLTHEYLESIDYTDLPAPGEIVEAVRAGLGQSQAGIALNLARLFFDDFDPNSTYYDESLPADASSEAWRIALGTRLRAHVAFHRVLEAIQTSGRAALLEGAVGALAGARLFRDGWTRPELAALVEAVVILTSWARRELGGRAQPLLNVRAQIWARELGRMVALLPRPGESEDLVPASLHHSADMETEDLERALPVIHCRHCGTSGQLCRINESSQNLGADLDTLYAEFFEGGDRLRVVYFEAVRAKLKGKTHGGVVKVSVHPDSLDYKWEEASQMAAGWTSAWLYDPTNEKGFIDRTCPACGTEHSLQILGLRSARLTAALSTTLFNSDHHEELDTEKPRVLIFSDSVQDAAQRAAVTEIRNVQTVVRKALYRSASSHDEDGLALSVLWSDEIDRMRTELGEAGFIARFVARDQSWRQPYQDLALKDEVPTDTMFGDDVALRLGWEFFSDLTYRSRTSQTLETARLCVADVPAGRLADAAEEFQAALQAHLGNGYAIDLDEANSFLTGLAIHMRRSGAVWHPYVKRAAEQGSPARGLNFYAAARTLGLGNRGVLPFPNPRRSAAPRLPTLRSRAEGFQFVGRDHGTNWYRAWINRFFGKADGGFGTNHTDIFRLAFDVLARQDVTEEVMTSGNEVIGVWGLRPEAVRLTQKAVDLTCDQCGRRECVTGVEPLACLRIGCEGSLRPTGETPASSDSSAYLRGVMETSRNHRIVAREHTGILETDDRRQLERLFIEGEAPWHPNLISATPTLEMGIDIGDLSTLILASMPPEEANYVQRIGRTGRRDGNSLNLTLIAARPHDLQFWEDPGSMLAGQVTPPGVHLQAAAVLRRQAAAFALDRFVADSETEIDYGKVNTAISALARNIPGGFPCNWFTHLRGNGAEIAEAFLAILPEAVRDSEALVTQLRDYLVGDGETSLRYRVRAVFDEAAEERAELLELQKQLDNARRRLKDQSPPPMDLDEQLKKLSERRTEISRTIRETINQVQVLQFLTDRGLLPNYAFPEEGVKLKSIIVKSREVSDTRADGDADLIIREYQRPASSALSEFAPDQTFYAEGREVTIDRIDLRSKDLSVWRFCPNCTHGELDATGGSRATCPRCDTPMWSDSGAQAEAVDLRSVVATSSEQKAAIRDIDERTQRQYDRQVFPNYSNEAIEVAYAIKGGKAQAPFGFEFIPQCDFRDVNFGLKTGVRQGAMIAGQQRQSRPFRICRKCGMLQKDIFDKDRDQKPGSHQSKCSADGMAEPRSVWEAPVYLMRRFTTEALRLIVPVAGRADDDDIKSFVAAIELGLKKYFSGRVDHIRSVVVEERLRSGASVRNLYLYDAIPGGSGYLRQLASNPQSLLRVFRLAASTLRDCPCANEDHKNGCFRCVKPYRSQFGPGEPKRDLALQLVEAVLADWDALTEVEQAINEELGADLIESELEARFLDGLKKAFGARNLKDIILGNGQRGLQLRIEVQGEEIYWQIEPQVQINERFPGLPERRVDFVLTAQGERAGKPMVIELDGWEFHAKSLEDDVENRIRMIRSRQVEVWTLTWDDFEEVPGPAANPFRQGGLDTGRETVLAGLLTDPRYNALHSLAGGVDTLRSGRSMEALIARLKDDTWEPAKAALLFGRVALGRKGEALADLPADLINEDARLFLEEGALFGTLSDRGLTAFFGLADVSPLDTVDQGNAARLVLHAAMSPLYETRLDDKDARALWRGLWRSINLLQELPGLHVSLPGLETLDARSAEASFSASAPVSDIEWQDIRSLVGPELADLVTSIQLAGLPPPDLVGQDMMQGDQVVGTIELGWEARRIAIALAPIDLEGWDIAVAVPVDAPDYSAFLRQILRSVSGDAA</sequence>
<name>A0A069E1F0_9PROT</name>
<dbReference type="eggNOG" id="COG1205">
    <property type="taxonomic scope" value="Bacteria"/>
</dbReference>
<evidence type="ECO:0000259" key="5">
    <source>
        <dbReference type="PROSITE" id="PS51194"/>
    </source>
</evidence>
<feature type="coiled-coil region" evidence="3">
    <location>
        <begin position="1220"/>
        <end position="1282"/>
    </location>
</feature>
<accession>A0A069E1F0</accession>
<keyword evidence="1" id="KW-0547">Nucleotide-binding</keyword>
<dbReference type="PROSITE" id="PS51194">
    <property type="entry name" value="HELICASE_CTER"/>
    <property type="match status" value="1"/>
</dbReference>
<gene>
    <name evidence="6" type="ORF">HAD_13054</name>
</gene>
<evidence type="ECO:0000256" key="1">
    <source>
        <dbReference type="ARBA" id="ARBA00022741"/>
    </source>
</evidence>
<keyword evidence="6" id="KW-0347">Helicase</keyword>
<protein>
    <submittedName>
        <fullName evidence="6">DEAD/DEAH box helicase</fullName>
    </submittedName>
</protein>
<evidence type="ECO:0000313" key="6">
    <source>
        <dbReference type="EMBL" id="KCZ83531.1"/>
    </source>
</evidence>
<evidence type="ECO:0000256" key="2">
    <source>
        <dbReference type="ARBA" id="ARBA00022840"/>
    </source>
</evidence>
<keyword evidence="2" id="KW-0067">ATP-binding</keyword>
<dbReference type="InterPro" id="IPR018973">
    <property type="entry name" value="MZB"/>
</dbReference>
<dbReference type="PROSITE" id="PS51192">
    <property type="entry name" value="HELICASE_ATP_BIND_1"/>
    <property type="match status" value="1"/>
</dbReference>
<dbReference type="Pfam" id="PF00270">
    <property type="entry name" value="DEAD"/>
    <property type="match status" value="1"/>
</dbReference>
<dbReference type="PANTHER" id="PTHR47957:SF3">
    <property type="entry name" value="ATP-DEPENDENT HELICASE HRQ1"/>
    <property type="match status" value="1"/>
</dbReference>
<dbReference type="Gene3D" id="3.40.50.300">
    <property type="entry name" value="P-loop containing nucleotide triphosphate hydrolases"/>
    <property type="match status" value="2"/>
</dbReference>
<keyword evidence="6" id="KW-0378">Hydrolase</keyword>
<proteinExistence type="predicted"/>
<dbReference type="RefSeq" id="WP_035572461.1">
    <property type="nucleotide sequence ID" value="NZ_ARYH01000002.1"/>
</dbReference>
<dbReference type="Pfam" id="PF09369">
    <property type="entry name" value="MZB"/>
    <property type="match status" value="1"/>
</dbReference>
<keyword evidence="7" id="KW-1185">Reference proteome</keyword>
<dbReference type="GO" id="GO:0006289">
    <property type="term" value="P:nucleotide-excision repair"/>
    <property type="evidence" value="ECO:0007669"/>
    <property type="project" value="TreeGrafter"/>
</dbReference>
<dbReference type="InterPro" id="IPR001650">
    <property type="entry name" value="Helicase_C-like"/>
</dbReference>
<keyword evidence="3" id="KW-0175">Coiled coil</keyword>
<dbReference type="PATRIC" id="fig|1280949.3.peg.2657"/>
<dbReference type="STRING" id="1280949.HAD_13054"/>
<reference evidence="6 7" key="1">
    <citation type="journal article" date="2014" name="Antonie Van Leeuwenhoek">
        <title>Hyphomonas beringensis sp. nov. and Hyphomonas chukchiensis sp. nov., isolated from surface seawater of the Bering Sea and Chukchi Sea.</title>
        <authorList>
            <person name="Li C."/>
            <person name="Lai Q."/>
            <person name="Li G."/>
            <person name="Dong C."/>
            <person name="Wang J."/>
            <person name="Liao Y."/>
            <person name="Shao Z."/>
        </authorList>
    </citation>
    <scope>NUCLEOTIDE SEQUENCE [LARGE SCALE GENOMIC DNA]</scope>
    <source>
        <strain evidence="6 7">MHS-3</strain>
    </source>
</reference>
<dbReference type="SUPFAM" id="SSF52540">
    <property type="entry name" value="P-loop containing nucleoside triphosphate hydrolases"/>
    <property type="match status" value="2"/>
</dbReference>
<dbReference type="InterPro" id="IPR027417">
    <property type="entry name" value="P-loop_NTPase"/>
</dbReference>
<dbReference type="eggNOG" id="COG1201">
    <property type="taxonomic scope" value="Bacteria"/>
</dbReference>
<dbReference type="GO" id="GO:0036297">
    <property type="term" value="P:interstrand cross-link repair"/>
    <property type="evidence" value="ECO:0007669"/>
    <property type="project" value="TreeGrafter"/>
</dbReference>
<organism evidence="6 7">
    <name type="scientific">Hyphomonas adhaerens MHS-3</name>
    <dbReference type="NCBI Taxonomy" id="1280949"/>
    <lineage>
        <taxon>Bacteria</taxon>
        <taxon>Pseudomonadati</taxon>
        <taxon>Pseudomonadota</taxon>
        <taxon>Alphaproteobacteria</taxon>
        <taxon>Hyphomonadales</taxon>
        <taxon>Hyphomonadaceae</taxon>
        <taxon>Hyphomonas</taxon>
    </lineage>
</organism>
<dbReference type="SMART" id="SM00487">
    <property type="entry name" value="DEXDc"/>
    <property type="match status" value="1"/>
</dbReference>
<feature type="domain" description="Helicase C-terminal" evidence="5">
    <location>
        <begin position="922"/>
        <end position="1127"/>
    </location>
</feature>
<dbReference type="OrthoDB" id="9815222at2"/>
<dbReference type="EMBL" id="ARYH01000002">
    <property type="protein sequence ID" value="KCZ83531.1"/>
    <property type="molecule type" value="Genomic_DNA"/>
</dbReference>
<dbReference type="Pfam" id="PF00271">
    <property type="entry name" value="Helicase_C"/>
    <property type="match status" value="1"/>
</dbReference>
<dbReference type="GO" id="GO:0043138">
    <property type="term" value="F:3'-5' DNA helicase activity"/>
    <property type="evidence" value="ECO:0007669"/>
    <property type="project" value="TreeGrafter"/>
</dbReference>
<dbReference type="InterPro" id="IPR014001">
    <property type="entry name" value="Helicase_ATP-bd"/>
</dbReference>